<protein>
    <recommendedName>
        <fullName evidence="5">HTH tetR-type domain-containing protein</fullName>
    </recommendedName>
</protein>
<organism evidence="6 7">
    <name type="scientific">Secundilactobacillus odoratitofui DSM 19909 = JCM 15043</name>
    <dbReference type="NCBI Taxonomy" id="1423776"/>
    <lineage>
        <taxon>Bacteria</taxon>
        <taxon>Bacillati</taxon>
        <taxon>Bacillota</taxon>
        <taxon>Bacilli</taxon>
        <taxon>Lactobacillales</taxon>
        <taxon>Lactobacillaceae</taxon>
        <taxon>Secundilactobacillus</taxon>
    </lineage>
</organism>
<evidence type="ECO:0000256" key="4">
    <source>
        <dbReference type="PROSITE-ProRule" id="PRU00335"/>
    </source>
</evidence>
<accession>A0A0R1LYU3</accession>
<dbReference type="PROSITE" id="PS50977">
    <property type="entry name" value="HTH_TETR_2"/>
    <property type="match status" value="1"/>
</dbReference>
<dbReference type="Pfam" id="PF00440">
    <property type="entry name" value="TetR_N"/>
    <property type="match status" value="1"/>
</dbReference>
<evidence type="ECO:0000256" key="2">
    <source>
        <dbReference type="ARBA" id="ARBA00023125"/>
    </source>
</evidence>
<dbReference type="EMBL" id="AZEE01000029">
    <property type="protein sequence ID" value="KRK97642.1"/>
    <property type="molecule type" value="Genomic_DNA"/>
</dbReference>
<evidence type="ECO:0000259" key="5">
    <source>
        <dbReference type="PROSITE" id="PS50977"/>
    </source>
</evidence>
<feature type="DNA-binding region" description="H-T-H motif" evidence="4">
    <location>
        <begin position="29"/>
        <end position="48"/>
    </location>
</feature>
<proteinExistence type="predicted"/>
<evidence type="ECO:0000256" key="1">
    <source>
        <dbReference type="ARBA" id="ARBA00023015"/>
    </source>
</evidence>
<dbReference type="InterPro" id="IPR001647">
    <property type="entry name" value="HTH_TetR"/>
</dbReference>
<dbReference type="AlphaFoldDB" id="A0A0R1LYU3"/>
<dbReference type="PANTHER" id="PTHR30055">
    <property type="entry name" value="HTH-TYPE TRANSCRIPTIONAL REGULATOR RUTR"/>
    <property type="match status" value="1"/>
</dbReference>
<gene>
    <name evidence="6" type="ORF">FD04_GL001678</name>
</gene>
<keyword evidence="3" id="KW-0804">Transcription</keyword>
<keyword evidence="1" id="KW-0805">Transcription regulation</keyword>
<comment type="caution">
    <text evidence="6">The sequence shown here is derived from an EMBL/GenBank/DDBJ whole genome shotgun (WGS) entry which is preliminary data.</text>
</comment>
<dbReference type="PANTHER" id="PTHR30055:SF234">
    <property type="entry name" value="HTH-TYPE TRANSCRIPTIONAL REGULATOR BETI"/>
    <property type="match status" value="1"/>
</dbReference>
<dbReference type="Proteomes" id="UP000051160">
    <property type="component" value="Unassembled WGS sequence"/>
</dbReference>
<dbReference type="GO" id="GO:0000976">
    <property type="term" value="F:transcription cis-regulatory region binding"/>
    <property type="evidence" value="ECO:0007669"/>
    <property type="project" value="TreeGrafter"/>
</dbReference>
<sequence>MRTKDENKIKAIKDAVIALCEADGFTNLTTAKVAKRAGVSPATIYLYYQDKTDLLSRLYEEVKDDLHKGLAGVIAAAGDDVESQVRAMLRYSITQTQQHPKESHFVSTLWTNQELLDDAARAYGQTTAGPLAKLYQRITDSPDFIDAPEVIVASIATVPQLVLQTANTVVDEATINQSIELVIKTLKR</sequence>
<keyword evidence="2 4" id="KW-0238">DNA-binding</keyword>
<keyword evidence="7" id="KW-1185">Reference proteome</keyword>
<dbReference type="InterPro" id="IPR009057">
    <property type="entry name" value="Homeodomain-like_sf"/>
</dbReference>
<evidence type="ECO:0000256" key="3">
    <source>
        <dbReference type="ARBA" id="ARBA00023163"/>
    </source>
</evidence>
<dbReference type="RefSeq" id="WP_054701616.1">
    <property type="nucleotide sequence ID" value="NZ_AZEE01000029.1"/>
</dbReference>
<dbReference type="InterPro" id="IPR050109">
    <property type="entry name" value="HTH-type_TetR-like_transc_reg"/>
</dbReference>
<dbReference type="GO" id="GO:0003700">
    <property type="term" value="F:DNA-binding transcription factor activity"/>
    <property type="evidence" value="ECO:0007669"/>
    <property type="project" value="TreeGrafter"/>
</dbReference>
<feature type="domain" description="HTH tetR-type" evidence="5">
    <location>
        <begin position="6"/>
        <end position="66"/>
    </location>
</feature>
<dbReference type="Gene3D" id="1.10.357.10">
    <property type="entry name" value="Tetracycline Repressor, domain 2"/>
    <property type="match status" value="1"/>
</dbReference>
<name>A0A0R1LYU3_9LACO</name>
<evidence type="ECO:0000313" key="6">
    <source>
        <dbReference type="EMBL" id="KRK97642.1"/>
    </source>
</evidence>
<reference evidence="6 7" key="1">
    <citation type="journal article" date="2015" name="Genome Announc.">
        <title>Expanding the biotechnology potential of lactobacilli through comparative genomics of 213 strains and associated genera.</title>
        <authorList>
            <person name="Sun Z."/>
            <person name="Harris H.M."/>
            <person name="McCann A."/>
            <person name="Guo C."/>
            <person name="Argimon S."/>
            <person name="Zhang W."/>
            <person name="Yang X."/>
            <person name="Jeffery I.B."/>
            <person name="Cooney J.C."/>
            <person name="Kagawa T.F."/>
            <person name="Liu W."/>
            <person name="Song Y."/>
            <person name="Salvetti E."/>
            <person name="Wrobel A."/>
            <person name="Rasinkangas P."/>
            <person name="Parkhill J."/>
            <person name="Rea M.C."/>
            <person name="O'Sullivan O."/>
            <person name="Ritari J."/>
            <person name="Douillard F.P."/>
            <person name="Paul Ross R."/>
            <person name="Yang R."/>
            <person name="Briner A.E."/>
            <person name="Felis G.E."/>
            <person name="de Vos W.M."/>
            <person name="Barrangou R."/>
            <person name="Klaenhammer T.R."/>
            <person name="Caufield P.W."/>
            <person name="Cui Y."/>
            <person name="Zhang H."/>
            <person name="O'Toole P.W."/>
        </authorList>
    </citation>
    <scope>NUCLEOTIDE SEQUENCE [LARGE SCALE GENOMIC DNA]</scope>
    <source>
        <strain evidence="6 7">DSM 19909</strain>
    </source>
</reference>
<evidence type="ECO:0000313" key="7">
    <source>
        <dbReference type="Proteomes" id="UP000051160"/>
    </source>
</evidence>
<dbReference type="STRING" id="1423776.FD04_GL001678"/>
<dbReference type="OrthoDB" id="6430772at2"/>
<dbReference type="PATRIC" id="fig|1423776.4.peg.1699"/>
<dbReference type="PRINTS" id="PR00455">
    <property type="entry name" value="HTHTETR"/>
</dbReference>
<dbReference type="SUPFAM" id="SSF46689">
    <property type="entry name" value="Homeodomain-like"/>
    <property type="match status" value="1"/>
</dbReference>